<organism evidence="9 10">
    <name type="scientific">Pigmentiphaga aceris</name>
    <dbReference type="NCBI Taxonomy" id="1940612"/>
    <lineage>
        <taxon>Bacteria</taxon>
        <taxon>Pseudomonadati</taxon>
        <taxon>Pseudomonadota</taxon>
        <taxon>Betaproteobacteria</taxon>
        <taxon>Burkholderiales</taxon>
        <taxon>Alcaligenaceae</taxon>
        <taxon>Pigmentiphaga</taxon>
    </lineage>
</organism>
<sequence length="470" mass="50011">MDTTAHRRRRDLLMSLLGALTGIEFLENAMFVFAVSPIMHGVGAPPQAVVQVQAAYAIACMLVLVKQHWLAEQLGYRRYLCGALALFVAGALACAFSTTLDGLTAARFLQGLGGGALFTSSRVLVNMSFPPAERAPAVRRFIIFVFAAGAIGPVLSAFLLAHGNWSWIFLGIVPPALLALAGCAWLLPDAHPGRAPMPWAWGGLLLFGIAAVGLQMGLSEASYGLFAHPWQVAALCLVALVLMGAFAVQQWRHASPLLHFRQLNSPVYLTGLGLYFLYYLLTNFGNALFPVYAEHGLAFSLGTTGWLSSLGGLAGWCMALAYLRWSKLLPNKKPLMLAGLGAMFLAALWFAFVPAGSSAYALWPGIIAKGCFGVLMVLPVAGLSFRELGEDRFAQAYQAKNLMRQIAISMSTAVATVLVHARADSVQAGLGGGSHAGAQATLVASQQIYLVLAVLVLLAIGVVAKQKRLL</sequence>
<feature type="transmembrane region" description="Helical" evidence="7">
    <location>
        <begin position="167"/>
        <end position="187"/>
    </location>
</feature>
<comment type="subcellular location">
    <subcellularLocation>
        <location evidence="1">Cell membrane</location>
        <topology evidence="1">Multi-pass membrane protein</topology>
    </subcellularLocation>
</comment>
<feature type="transmembrane region" description="Helical" evidence="7">
    <location>
        <begin position="269"/>
        <end position="293"/>
    </location>
</feature>
<dbReference type="OrthoDB" id="8581632at2"/>
<proteinExistence type="predicted"/>
<feature type="transmembrane region" description="Helical" evidence="7">
    <location>
        <begin position="112"/>
        <end position="129"/>
    </location>
</feature>
<evidence type="ECO:0000259" key="8">
    <source>
        <dbReference type="PROSITE" id="PS50850"/>
    </source>
</evidence>
<keyword evidence="10" id="KW-1185">Reference proteome</keyword>
<feature type="transmembrane region" description="Helical" evidence="7">
    <location>
        <begin position="443"/>
        <end position="464"/>
    </location>
</feature>
<evidence type="ECO:0000313" key="9">
    <source>
        <dbReference type="EMBL" id="QEI08846.1"/>
    </source>
</evidence>
<feature type="domain" description="Major facilitator superfamily (MFS) profile" evidence="8">
    <location>
        <begin position="13"/>
        <end position="470"/>
    </location>
</feature>
<dbReference type="InterPro" id="IPR036259">
    <property type="entry name" value="MFS_trans_sf"/>
</dbReference>
<keyword evidence="6 7" id="KW-0472">Membrane</keyword>
<feature type="transmembrane region" description="Helical" evidence="7">
    <location>
        <begin position="361"/>
        <end position="385"/>
    </location>
</feature>
<dbReference type="PANTHER" id="PTHR42718:SF46">
    <property type="entry name" value="BLR6921 PROTEIN"/>
    <property type="match status" value="1"/>
</dbReference>
<keyword evidence="5 7" id="KW-1133">Transmembrane helix</keyword>
<feature type="transmembrane region" description="Helical" evidence="7">
    <location>
        <begin position="199"/>
        <end position="218"/>
    </location>
</feature>
<dbReference type="KEGG" id="pacr:FXN63_25570"/>
<feature type="transmembrane region" description="Helical" evidence="7">
    <location>
        <begin position="335"/>
        <end position="355"/>
    </location>
</feature>
<keyword evidence="3" id="KW-1003">Cell membrane</keyword>
<accession>A0A5C0B4R0</accession>
<keyword evidence="2" id="KW-0813">Transport</keyword>
<feature type="transmembrane region" description="Helical" evidence="7">
    <location>
        <begin position="406"/>
        <end position="423"/>
    </location>
</feature>
<evidence type="ECO:0000256" key="3">
    <source>
        <dbReference type="ARBA" id="ARBA00022475"/>
    </source>
</evidence>
<evidence type="ECO:0000256" key="7">
    <source>
        <dbReference type="SAM" id="Phobius"/>
    </source>
</evidence>
<dbReference type="InterPro" id="IPR011701">
    <property type="entry name" value="MFS"/>
</dbReference>
<dbReference type="Gene3D" id="1.20.1250.20">
    <property type="entry name" value="MFS general substrate transporter like domains"/>
    <property type="match status" value="2"/>
</dbReference>
<dbReference type="InterPro" id="IPR020846">
    <property type="entry name" value="MFS_dom"/>
</dbReference>
<name>A0A5C0B4R0_9BURK</name>
<feature type="transmembrane region" description="Helical" evidence="7">
    <location>
        <begin position="230"/>
        <end position="248"/>
    </location>
</feature>
<dbReference type="Proteomes" id="UP000325161">
    <property type="component" value="Chromosome"/>
</dbReference>
<evidence type="ECO:0000256" key="5">
    <source>
        <dbReference type="ARBA" id="ARBA00022989"/>
    </source>
</evidence>
<dbReference type="SUPFAM" id="SSF103473">
    <property type="entry name" value="MFS general substrate transporter"/>
    <property type="match status" value="1"/>
</dbReference>
<evidence type="ECO:0000256" key="2">
    <source>
        <dbReference type="ARBA" id="ARBA00022448"/>
    </source>
</evidence>
<feature type="transmembrane region" description="Helical" evidence="7">
    <location>
        <begin position="141"/>
        <end position="161"/>
    </location>
</feature>
<feature type="transmembrane region" description="Helical" evidence="7">
    <location>
        <begin position="79"/>
        <end position="100"/>
    </location>
</feature>
<gene>
    <name evidence="9" type="ORF">FXN63_25570</name>
</gene>
<dbReference type="PANTHER" id="PTHR42718">
    <property type="entry name" value="MAJOR FACILITATOR SUPERFAMILY MULTIDRUG TRANSPORTER MFSC"/>
    <property type="match status" value="1"/>
</dbReference>
<evidence type="ECO:0000313" key="10">
    <source>
        <dbReference type="Proteomes" id="UP000325161"/>
    </source>
</evidence>
<evidence type="ECO:0000256" key="4">
    <source>
        <dbReference type="ARBA" id="ARBA00022692"/>
    </source>
</evidence>
<dbReference type="Pfam" id="PF07690">
    <property type="entry name" value="MFS_1"/>
    <property type="match status" value="1"/>
</dbReference>
<dbReference type="GO" id="GO:0005886">
    <property type="term" value="C:plasma membrane"/>
    <property type="evidence" value="ECO:0007669"/>
    <property type="project" value="UniProtKB-SubCell"/>
</dbReference>
<feature type="transmembrane region" description="Helical" evidence="7">
    <location>
        <begin position="12"/>
        <end position="36"/>
    </location>
</feature>
<evidence type="ECO:0000256" key="1">
    <source>
        <dbReference type="ARBA" id="ARBA00004651"/>
    </source>
</evidence>
<dbReference type="EMBL" id="CP043046">
    <property type="protein sequence ID" value="QEI08846.1"/>
    <property type="molecule type" value="Genomic_DNA"/>
</dbReference>
<dbReference type="PROSITE" id="PS50850">
    <property type="entry name" value="MFS"/>
    <property type="match status" value="1"/>
</dbReference>
<evidence type="ECO:0000256" key="6">
    <source>
        <dbReference type="ARBA" id="ARBA00023136"/>
    </source>
</evidence>
<dbReference type="AlphaFoldDB" id="A0A5C0B4R0"/>
<dbReference type="GO" id="GO:0022857">
    <property type="term" value="F:transmembrane transporter activity"/>
    <property type="evidence" value="ECO:0007669"/>
    <property type="project" value="InterPro"/>
</dbReference>
<reference evidence="9 10" key="1">
    <citation type="submission" date="2019-08" db="EMBL/GenBank/DDBJ databases">
        <title>Amphibian skin-associated Pigmentiphaga: genome sequence and occurrence across geography and hosts.</title>
        <authorList>
            <person name="Bletz M.C."/>
            <person name="Bunk B."/>
            <person name="Sproeer C."/>
            <person name="Biwer P."/>
            <person name="Reiter S."/>
            <person name="Rabemananjara F.C.E."/>
            <person name="Schulz S."/>
            <person name="Overmann J."/>
            <person name="Vences M."/>
        </authorList>
    </citation>
    <scope>NUCLEOTIDE SEQUENCE [LARGE SCALE GENOMIC DNA]</scope>
    <source>
        <strain evidence="9 10">Mada1488</strain>
    </source>
</reference>
<protein>
    <submittedName>
        <fullName evidence="9">MFS transporter</fullName>
    </submittedName>
</protein>
<feature type="transmembrane region" description="Helical" evidence="7">
    <location>
        <begin position="305"/>
        <end position="323"/>
    </location>
</feature>
<keyword evidence="4 7" id="KW-0812">Transmembrane</keyword>
<dbReference type="RefSeq" id="WP_148818378.1">
    <property type="nucleotide sequence ID" value="NZ_CP043046.1"/>
</dbReference>
<feature type="transmembrane region" description="Helical" evidence="7">
    <location>
        <begin position="48"/>
        <end position="67"/>
    </location>
</feature>